<dbReference type="Proteomes" id="UP000054097">
    <property type="component" value="Unassembled WGS sequence"/>
</dbReference>
<accession>A0A0C3AWS3</accession>
<gene>
    <name evidence="1" type="ORF">M408DRAFT_332177</name>
</gene>
<dbReference type="HOGENOM" id="CLU_2905593_0_0_1"/>
<evidence type="ECO:0000313" key="1">
    <source>
        <dbReference type="EMBL" id="KIM23681.1"/>
    </source>
</evidence>
<reference evidence="1 2" key="1">
    <citation type="submission" date="2014-04" db="EMBL/GenBank/DDBJ databases">
        <authorList>
            <consortium name="DOE Joint Genome Institute"/>
            <person name="Kuo A."/>
            <person name="Zuccaro A."/>
            <person name="Kohler A."/>
            <person name="Nagy L.G."/>
            <person name="Floudas D."/>
            <person name="Copeland A."/>
            <person name="Barry K.W."/>
            <person name="Cichocki N."/>
            <person name="Veneault-Fourrey C."/>
            <person name="LaButti K."/>
            <person name="Lindquist E.A."/>
            <person name="Lipzen A."/>
            <person name="Lundell T."/>
            <person name="Morin E."/>
            <person name="Murat C."/>
            <person name="Sun H."/>
            <person name="Tunlid A."/>
            <person name="Henrissat B."/>
            <person name="Grigoriev I.V."/>
            <person name="Hibbett D.S."/>
            <person name="Martin F."/>
            <person name="Nordberg H.P."/>
            <person name="Cantor M.N."/>
            <person name="Hua S.X."/>
        </authorList>
    </citation>
    <scope>NUCLEOTIDE SEQUENCE [LARGE SCALE GENOMIC DNA]</scope>
    <source>
        <strain evidence="1 2">MAFF 305830</strain>
    </source>
</reference>
<protein>
    <submittedName>
        <fullName evidence="1">Uncharacterized protein</fullName>
    </submittedName>
</protein>
<organism evidence="1 2">
    <name type="scientific">Serendipita vermifera MAFF 305830</name>
    <dbReference type="NCBI Taxonomy" id="933852"/>
    <lineage>
        <taxon>Eukaryota</taxon>
        <taxon>Fungi</taxon>
        <taxon>Dikarya</taxon>
        <taxon>Basidiomycota</taxon>
        <taxon>Agaricomycotina</taxon>
        <taxon>Agaricomycetes</taxon>
        <taxon>Sebacinales</taxon>
        <taxon>Serendipitaceae</taxon>
        <taxon>Serendipita</taxon>
    </lineage>
</organism>
<dbReference type="AlphaFoldDB" id="A0A0C3AWS3"/>
<name>A0A0C3AWS3_SERVB</name>
<keyword evidence="2" id="KW-1185">Reference proteome</keyword>
<dbReference type="EMBL" id="KN824333">
    <property type="protein sequence ID" value="KIM23681.1"/>
    <property type="molecule type" value="Genomic_DNA"/>
</dbReference>
<proteinExistence type="predicted"/>
<feature type="non-terminal residue" evidence="1">
    <location>
        <position position="1"/>
    </location>
</feature>
<reference evidence="2" key="2">
    <citation type="submission" date="2015-01" db="EMBL/GenBank/DDBJ databases">
        <title>Evolutionary Origins and Diversification of the Mycorrhizal Mutualists.</title>
        <authorList>
            <consortium name="DOE Joint Genome Institute"/>
            <consortium name="Mycorrhizal Genomics Consortium"/>
            <person name="Kohler A."/>
            <person name="Kuo A."/>
            <person name="Nagy L.G."/>
            <person name="Floudas D."/>
            <person name="Copeland A."/>
            <person name="Barry K.W."/>
            <person name="Cichocki N."/>
            <person name="Veneault-Fourrey C."/>
            <person name="LaButti K."/>
            <person name="Lindquist E.A."/>
            <person name="Lipzen A."/>
            <person name="Lundell T."/>
            <person name="Morin E."/>
            <person name="Murat C."/>
            <person name="Riley R."/>
            <person name="Ohm R."/>
            <person name="Sun H."/>
            <person name="Tunlid A."/>
            <person name="Henrissat B."/>
            <person name="Grigoriev I.V."/>
            <person name="Hibbett D.S."/>
            <person name="Martin F."/>
        </authorList>
    </citation>
    <scope>NUCLEOTIDE SEQUENCE [LARGE SCALE GENOMIC DNA]</scope>
    <source>
        <strain evidence="2">MAFF 305830</strain>
    </source>
</reference>
<evidence type="ECO:0000313" key="2">
    <source>
        <dbReference type="Proteomes" id="UP000054097"/>
    </source>
</evidence>
<sequence length="62" mass="6965">MCQAGRRAKVFANHVVPDSTFGRLLIDSLSGAWEHVPTVGPNQRILTQRNAQRYTAVTFHPF</sequence>